<accession>A0A6P6YKI6</accession>
<evidence type="ECO:0000313" key="1">
    <source>
        <dbReference type="Proteomes" id="UP000515146"/>
    </source>
</evidence>
<evidence type="ECO:0000313" key="2">
    <source>
        <dbReference type="RefSeq" id="XP_027205760.1"/>
    </source>
</evidence>
<sequence length="300" mass="34387">MLRMAKIKEINELSLSETITTLSSESSSNCYCGQYLAKLIRLPWIKCKTLYRKMVKRKKSLSVKNVINDDDDKNIDNISKIFITTNNSQKSNDYNNNDGGNNNSEQLLLLIKCPNCHRKSMVEESLTYRSSSMWQLATNINDRLKQLSSTNLFNYGGSRSQPNTPACMTERSLSSSAAARSPSNYCRVATCEKLHIHDITPKCLETFAPSSTCSSCQYCDRKHIGPNHDQLLMVKRLIKELPLITIPNNLNGINSKILENKSNYSNNYYRQQTSSLLMQWPLPEYRPQNSPDHLYRIFEF</sequence>
<reference evidence="2" key="1">
    <citation type="submission" date="2025-08" db="UniProtKB">
        <authorList>
            <consortium name="RefSeq"/>
        </authorList>
    </citation>
    <scope>IDENTIFICATION</scope>
    <source>
        <strain evidence="2">Airmid</strain>
    </source>
</reference>
<organism evidence="1 2">
    <name type="scientific">Dermatophagoides pteronyssinus</name>
    <name type="common">European house dust mite</name>
    <dbReference type="NCBI Taxonomy" id="6956"/>
    <lineage>
        <taxon>Eukaryota</taxon>
        <taxon>Metazoa</taxon>
        <taxon>Ecdysozoa</taxon>
        <taxon>Arthropoda</taxon>
        <taxon>Chelicerata</taxon>
        <taxon>Arachnida</taxon>
        <taxon>Acari</taxon>
        <taxon>Acariformes</taxon>
        <taxon>Sarcoptiformes</taxon>
        <taxon>Astigmata</taxon>
        <taxon>Psoroptidia</taxon>
        <taxon>Analgoidea</taxon>
        <taxon>Pyroglyphidae</taxon>
        <taxon>Dermatophagoidinae</taxon>
        <taxon>Dermatophagoides</taxon>
    </lineage>
</organism>
<keyword evidence="1" id="KW-1185">Reference proteome</keyword>
<dbReference type="OrthoDB" id="6512044at2759"/>
<proteinExistence type="predicted"/>
<protein>
    <submittedName>
        <fullName evidence="2">Uncharacterized protein LOC113799344</fullName>
    </submittedName>
</protein>
<name>A0A6P6YKI6_DERPT</name>
<dbReference type="InParanoid" id="A0A6P6YKI6"/>
<dbReference type="Proteomes" id="UP000515146">
    <property type="component" value="Unplaced"/>
</dbReference>
<dbReference type="RefSeq" id="XP_027205760.1">
    <property type="nucleotide sequence ID" value="XM_027349959.1"/>
</dbReference>
<dbReference type="KEGG" id="dpte:113799344"/>
<gene>
    <name evidence="2" type="primary">LOC113799344</name>
</gene>
<dbReference type="AlphaFoldDB" id="A0A6P6YKI6"/>